<name>A0A7Z7LFQ1_9BACT</name>
<keyword evidence="1" id="KW-1133">Transmembrane helix</keyword>
<keyword evidence="3" id="KW-0548">Nucleotidyltransferase</keyword>
<dbReference type="CDD" id="cd01949">
    <property type="entry name" value="GGDEF"/>
    <property type="match status" value="1"/>
</dbReference>
<dbReference type="AlphaFoldDB" id="A0A7Z7LFQ1"/>
<dbReference type="Proteomes" id="UP000250796">
    <property type="component" value="Chromosome MESINF"/>
</dbReference>
<keyword evidence="1" id="KW-0812">Transmembrane</keyword>
<accession>A0A7Z7LFQ1</accession>
<dbReference type="Gene3D" id="3.30.70.270">
    <property type="match status" value="1"/>
</dbReference>
<dbReference type="RefSeq" id="WP_169699233.1">
    <property type="nucleotide sequence ID" value="NZ_LS974202.1"/>
</dbReference>
<protein>
    <submittedName>
        <fullName evidence="3">Putative Diguanylate cyclase</fullName>
        <ecNumber evidence="3">2.7.7.65</ecNumber>
    </submittedName>
</protein>
<dbReference type="EMBL" id="LS974202">
    <property type="protein sequence ID" value="SSC13035.1"/>
    <property type="molecule type" value="Genomic_DNA"/>
</dbReference>
<dbReference type="NCBIfam" id="TIGR00254">
    <property type="entry name" value="GGDEF"/>
    <property type="match status" value="1"/>
</dbReference>
<evidence type="ECO:0000259" key="2">
    <source>
        <dbReference type="PROSITE" id="PS50887"/>
    </source>
</evidence>
<feature type="domain" description="GGDEF" evidence="2">
    <location>
        <begin position="295"/>
        <end position="418"/>
    </location>
</feature>
<dbReference type="PANTHER" id="PTHR45138">
    <property type="entry name" value="REGULATORY COMPONENTS OF SENSORY TRANSDUCTION SYSTEM"/>
    <property type="match status" value="1"/>
</dbReference>
<proteinExistence type="predicted"/>
<keyword evidence="1" id="KW-0472">Membrane</keyword>
<reference evidence="3 4" key="1">
    <citation type="submission" date="2017-01" db="EMBL/GenBank/DDBJ databases">
        <authorList>
            <person name="Erauso G."/>
        </authorList>
    </citation>
    <scope>NUCLEOTIDE SEQUENCE [LARGE SCALE GENOMIC DNA]</scope>
    <source>
        <strain evidence="3">MESINF1</strain>
    </source>
</reference>
<dbReference type="PROSITE" id="PS50887">
    <property type="entry name" value="GGDEF"/>
    <property type="match status" value="1"/>
</dbReference>
<dbReference type="GO" id="GO:0005886">
    <property type="term" value="C:plasma membrane"/>
    <property type="evidence" value="ECO:0007669"/>
    <property type="project" value="TreeGrafter"/>
</dbReference>
<evidence type="ECO:0000313" key="3">
    <source>
        <dbReference type="EMBL" id="SSC13035.1"/>
    </source>
</evidence>
<dbReference type="InterPro" id="IPR050469">
    <property type="entry name" value="Diguanylate_Cyclase"/>
</dbReference>
<dbReference type="InterPro" id="IPR000160">
    <property type="entry name" value="GGDEF_dom"/>
</dbReference>
<dbReference type="GO" id="GO:1902201">
    <property type="term" value="P:negative regulation of bacterial-type flagellum-dependent cell motility"/>
    <property type="evidence" value="ECO:0007669"/>
    <property type="project" value="TreeGrafter"/>
</dbReference>
<dbReference type="GO" id="GO:0052621">
    <property type="term" value="F:diguanylate cyclase activity"/>
    <property type="evidence" value="ECO:0007669"/>
    <property type="project" value="UniProtKB-EC"/>
</dbReference>
<keyword evidence="3" id="KW-0808">Transferase</keyword>
<dbReference type="Pfam" id="PF00990">
    <property type="entry name" value="GGDEF"/>
    <property type="match status" value="1"/>
</dbReference>
<evidence type="ECO:0000313" key="4">
    <source>
        <dbReference type="Proteomes" id="UP000250796"/>
    </source>
</evidence>
<dbReference type="SMART" id="SM00267">
    <property type="entry name" value="GGDEF"/>
    <property type="match status" value="1"/>
</dbReference>
<dbReference type="InterPro" id="IPR043128">
    <property type="entry name" value="Rev_trsase/Diguanyl_cyclase"/>
</dbReference>
<dbReference type="SUPFAM" id="SSF55073">
    <property type="entry name" value="Nucleotide cyclase"/>
    <property type="match status" value="1"/>
</dbReference>
<dbReference type="InterPro" id="IPR029787">
    <property type="entry name" value="Nucleotide_cyclase"/>
</dbReference>
<gene>
    <name evidence="3" type="ORF">MESINF_1591</name>
</gene>
<sequence>MLVKPVYVSLTMANDSFVKKWLEKEYEGDSTSISNYLSGIKDKYSYSSAFLISANTLNYYNVEGLFKTVSKEDPHDVWYYSFVDENSEFRLDIDTDQANKNLLSPFVNCRIDDSEGNLLGVTGVGLEISGIREIFSYYNRLLDIDAYLIDSHGIVRLHEDEDMILKGSIFDDPELVRYKARILENLEDFDVIEYKNTPFENYLVSRYIAEAGWYLIVTKDTTTLNNSFRKQLLYDIMIITVVLALFTIIALKVISANQKRLSTIAMTDALTGIYNRRALMEILPIELSHGKRLLYPITFVMIDIDGFKKINDLRGHIEGDRVLREFGGILQISIRKQFDSAFRYGGDEFLVCLPDCSREDVNEVIERIRKLSSIKGIVFSTGIQTVDPKNDNFGLLEILSLIDKELYVNKGAKDRSST</sequence>
<dbReference type="GO" id="GO:0043709">
    <property type="term" value="P:cell adhesion involved in single-species biofilm formation"/>
    <property type="evidence" value="ECO:0007669"/>
    <property type="project" value="TreeGrafter"/>
</dbReference>
<dbReference type="PANTHER" id="PTHR45138:SF9">
    <property type="entry name" value="DIGUANYLATE CYCLASE DGCM-RELATED"/>
    <property type="match status" value="1"/>
</dbReference>
<dbReference type="EC" id="2.7.7.65" evidence="3"/>
<dbReference type="Gene3D" id="3.30.450.20">
    <property type="entry name" value="PAS domain"/>
    <property type="match status" value="1"/>
</dbReference>
<keyword evidence="4" id="KW-1185">Reference proteome</keyword>
<dbReference type="KEGG" id="minf:MESINF_1591"/>
<evidence type="ECO:0000256" key="1">
    <source>
        <dbReference type="SAM" id="Phobius"/>
    </source>
</evidence>
<organism evidence="3 4">
    <name type="scientific">Mesotoga infera</name>
    <dbReference type="NCBI Taxonomy" id="1236046"/>
    <lineage>
        <taxon>Bacteria</taxon>
        <taxon>Thermotogati</taxon>
        <taxon>Thermotogota</taxon>
        <taxon>Thermotogae</taxon>
        <taxon>Kosmotogales</taxon>
        <taxon>Kosmotogaceae</taxon>
        <taxon>Mesotoga</taxon>
    </lineage>
</organism>
<feature type="transmembrane region" description="Helical" evidence="1">
    <location>
        <begin position="232"/>
        <end position="254"/>
    </location>
</feature>